<name>A0A8B2NSB7_9HYPH</name>
<dbReference type="InterPro" id="IPR001830">
    <property type="entry name" value="Glyco_trans_20"/>
</dbReference>
<dbReference type="RefSeq" id="WP_111341530.1">
    <property type="nucleotide sequence ID" value="NZ_JAIWKD010000001.1"/>
</dbReference>
<protein>
    <submittedName>
        <fullName evidence="2">Trehalose-6-phosphate synthase</fullName>
    </submittedName>
</protein>
<comment type="similarity">
    <text evidence="1">Belongs to the glycosyltransferase 20 family.</text>
</comment>
<accession>A0A8B2NSB7</accession>
<reference evidence="2 3" key="1">
    <citation type="submission" date="2018-05" db="EMBL/GenBank/DDBJ databases">
        <title>Acuticoccus sediminis sp. nov., isolated from deep-sea sediment of Indian Ocean.</title>
        <authorList>
            <person name="Liu X."/>
            <person name="Lai Q."/>
            <person name="Du Y."/>
            <person name="Sun F."/>
            <person name="Zhang X."/>
            <person name="Wang S."/>
            <person name="Shao Z."/>
        </authorList>
    </citation>
    <scope>NUCLEOTIDE SEQUENCE [LARGE SCALE GENOMIC DNA]</scope>
    <source>
        <strain evidence="2 3">PTG4-2</strain>
    </source>
</reference>
<dbReference type="AlphaFoldDB" id="A0A8B2NSB7"/>
<dbReference type="CDD" id="cd03788">
    <property type="entry name" value="GT20_TPS"/>
    <property type="match status" value="1"/>
</dbReference>
<evidence type="ECO:0000313" key="2">
    <source>
        <dbReference type="EMBL" id="RAI03117.1"/>
    </source>
</evidence>
<sequence length="467" mass="52826">MSRIVVVSNRVGPLSDTGRAGGLAVALVDVLRERGGLWFGWSGQISEEGTYGPLRLHEEGNVSTATIDVTQADYDEFYAGFANRALWPTLHYRLDLTDFDKRLEQGYRRVNERFAQRLVPLLRPDDIVWVHDYHFFFLGEELRNAGITNPIGFFLHIPFPVPEVLTALPNHRRLAEAMSNYDLLGFQTSGHLHAFERYLFEEADGTRNDDHSISVFGRTVMADAYPIGIDANAFSNFHQSTEGADNYSLMRRELDTQKQIVGVDRIDYSKGLPERFEAFERLLEMYPEHKGEVTMLQIAPPSRSEVRAYLEIQRQLEGLSGRINGRFSDLDWTPIHLISRSFPRRSLAGIYRASAVGLVTPLRDGMNLVAKEYVAAQDPSDPGVLVLSRFAGAAEEMREAIIVNPYSIDELAEGLRQAIQMTRDERIDRWNALNEKVTTNTASAWSRRFLDDLTSINSPLLAETSRA</sequence>
<comment type="caution">
    <text evidence="2">The sequence shown here is derived from an EMBL/GenBank/DDBJ whole genome shotgun (WGS) entry which is preliminary data.</text>
</comment>
<dbReference type="GO" id="GO:0005992">
    <property type="term" value="P:trehalose biosynthetic process"/>
    <property type="evidence" value="ECO:0007669"/>
    <property type="project" value="InterPro"/>
</dbReference>
<dbReference type="EMBL" id="QHHQ01000001">
    <property type="protein sequence ID" value="RAI03117.1"/>
    <property type="molecule type" value="Genomic_DNA"/>
</dbReference>
<proteinExistence type="inferred from homology"/>
<dbReference type="Pfam" id="PF00982">
    <property type="entry name" value="Glyco_transf_20"/>
    <property type="match status" value="1"/>
</dbReference>
<gene>
    <name evidence="2" type="ORF">DLJ53_00895</name>
</gene>
<dbReference type="Gene3D" id="3.40.50.2000">
    <property type="entry name" value="Glycogen Phosphorylase B"/>
    <property type="match status" value="2"/>
</dbReference>
<keyword evidence="3" id="KW-1185">Reference proteome</keyword>
<dbReference type="PANTHER" id="PTHR10788:SF106">
    <property type="entry name" value="BCDNA.GH08860"/>
    <property type="match status" value="1"/>
</dbReference>
<evidence type="ECO:0000313" key="3">
    <source>
        <dbReference type="Proteomes" id="UP000249590"/>
    </source>
</evidence>
<dbReference type="Proteomes" id="UP000249590">
    <property type="component" value="Unassembled WGS sequence"/>
</dbReference>
<dbReference type="SUPFAM" id="SSF53756">
    <property type="entry name" value="UDP-Glycosyltransferase/glycogen phosphorylase"/>
    <property type="match status" value="1"/>
</dbReference>
<dbReference type="OrthoDB" id="9815690at2"/>
<organism evidence="2 3">
    <name type="scientific">Acuticoccus sediminis</name>
    <dbReference type="NCBI Taxonomy" id="2184697"/>
    <lineage>
        <taxon>Bacteria</taxon>
        <taxon>Pseudomonadati</taxon>
        <taxon>Pseudomonadota</taxon>
        <taxon>Alphaproteobacteria</taxon>
        <taxon>Hyphomicrobiales</taxon>
        <taxon>Amorphaceae</taxon>
        <taxon>Acuticoccus</taxon>
    </lineage>
</organism>
<evidence type="ECO:0000256" key="1">
    <source>
        <dbReference type="ARBA" id="ARBA00008799"/>
    </source>
</evidence>
<dbReference type="GO" id="GO:0003825">
    <property type="term" value="F:alpha,alpha-trehalose-phosphate synthase (UDP-forming) activity"/>
    <property type="evidence" value="ECO:0007669"/>
    <property type="project" value="TreeGrafter"/>
</dbReference>
<dbReference type="PANTHER" id="PTHR10788">
    <property type="entry name" value="TREHALOSE-6-PHOSPHATE SYNTHASE"/>
    <property type="match status" value="1"/>
</dbReference>